<reference evidence="1" key="1">
    <citation type="submission" date="2021-01" db="EMBL/GenBank/DDBJ databases">
        <authorList>
            <person name="Kaushik A."/>
        </authorList>
    </citation>
    <scope>NUCLEOTIDE SEQUENCE</scope>
    <source>
        <strain evidence="1">AG5</strain>
    </source>
</reference>
<name>A0A8H3I209_9AGAM</name>
<protein>
    <submittedName>
        <fullName evidence="1">Uncharacterized protein</fullName>
    </submittedName>
</protein>
<evidence type="ECO:0000313" key="2">
    <source>
        <dbReference type="Proteomes" id="UP000663827"/>
    </source>
</evidence>
<dbReference type="AlphaFoldDB" id="A0A8H3I209"/>
<evidence type="ECO:0000313" key="1">
    <source>
        <dbReference type="EMBL" id="CAE7169709.1"/>
    </source>
</evidence>
<dbReference type="GO" id="GO:0007166">
    <property type="term" value="P:cell surface receptor signaling pathway"/>
    <property type="evidence" value="ECO:0007669"/>
    <property type="project" value="InterPro"/>
</dbReference>
<dbReference type="EMBL" id="CAJNJQ010002227">
    <property type="protein sequence ID" value="CAE7169709.1"/>
    <property type="molecule type" value="Genomic_DNA"/>
</dbReference>
<gene>
    <name evidence="1" type="ORF">RDB_LOCUS104667</name>
</gene>
<proteinExistence type="predicted"/>
<sequence length="226" mass="24982">MPSTRQRTTSRKRNLRNGALLAVSEAVKLVNIPLAHDIARHIQQIAVSLKPSVLQAPKANDSSAQKLAKHVEGLLDTLNTAIQHLNNSGADVQGDMLIELCQLKTHLSKIHMELQDIQSSQYTTKLASQTEIRDRILCLKVELSQTIVDLMVRLLVTVLAFSAQNQLVIARRLDTTTHEHGALVREHNALVRRHALLGPRACSTDLEHEDPKIGGNLQCNTSLAED</sequence>
<comment type="caution">
    <text evidence="1">The sequence shown here is derived from an EMBL/GenBank/DDBJ whole genome shotgun (WGS) entry which is preliminary data.</text>
</comment>
<dbReference type="Gene3D" id="1.20.930.20">
    <property type="entry name" value="Adaptor protein Cbl, N-terminal domain"/>
    <property type="match status" value="1"/>
</dbReference>
<dbReference type="Proteomes" id="UP000663827">
    <property type="component" value="Unassembled WGS sequence"/>
</dbReference>
<organism evidence="1 2">
    <name type="scientific">Rhizoctonia solani</name>
    <dbReference type="NCBI Taxonomy" id="456999"/>
    <lineage>
        <taxon>Eukaryota</taxon>
        <taxon>Fungi</taxon>
        <taxon>Dikarya</taxon>
        <taxon>Basidiomycota</taxon>
        <taxon>Agaricomycotina</taxon>
        <taxon>Agaricomycetes</taxon>
        <taxon>Cantharellales</taxon>
        <taxon>Ceratobasidiaceae</taxon>
        <taxon>Rhizoctonia</taxon>
    </lineage>
</organism>
<dbReference type="InterPro" id="IPR036537">
    <property type="entry name" value="Adaptor_Cbl_N_dom_sf"/>
</dbReference>
<accession>A0A8H3I209</accession>